<gene>
    <name evidence="2" type="ORF">ECRASSUSDP1_LOCUS11776</name>
</gene>
<comment type="caution">
    <text evidence="2">The sequence shown here is derived from an EMBL/GenBank/DDBJ whole genome shotgun (WGS) entry which is preliminary data.</text>
</comment>
<evidence type="ECO:0000256" key="1">
    <source>
        <dbReference type="SAM" id="MobiDB-lite"/>
    </source>
</evidence>
<organism evidence="2 3">
    <name type="scientific">Euplotes crassus</name>
    <dbReference type="NCBI Taxonomy" id="5936"/>
    <lineage>
        <taxon>Eukaryota</taxon>
        <taxon>Sar</taxon>
        <taxon>Alveolata</taxon>
        <taxon>Ciliophora</taxon>
        <taxon>Intramacronucleata</taxon>
        <taxon>Spirotrichea</taxon>
        <taxon>Hypotrichia</taxon>
        <taxon>Euplotida</taxon>
        <taxon>Euplotidae</taxon>
        <taxon>Moneuplotes</taxon>
    </lineage>
</organism>
<accession>A0AAD1UJB9</accession>
<name>A0AAD1UJB9_EUPCR</name>
<evidence type="ECO:0000313" key="2">
    <source>
        <dbReference type="EMBL" id="CAI2370463.1"/>
    </source>
</evidence>
<proteinExistence type="predicted"/>
<reference evidence="2" key="1">
    <citation type="submission" date="2023-07" db="EMBL/GenBank/DDBJ databases">
        <authorList>
            <consortium name="AG Swart"/>
            <person name="Singh M."/>
            <person name="Singh A."/>
            <person name="Seah K."/>
            <person name="Emmerich C."/>
        </authorList>
    </citation>
    <scope>NUCLEOTIDE SEQUENCE</scope>
    <source>
        <strain evidence="2">DP1</strain>
    </source>
</reference>
<dbReference type="Proteomes" id="UP001295684">
    <property type="component" value="Unassembled WGS sequence"/>
</dbReference>
<protein>
    <submittedName>
        <fullName evidence="2">Uncharacterized protein</fullName>
    </submittedName>
</protein>
<evidence type="ECO:0000313" key="3">
    <source>
        <dbReference type="Proteomes" id="UP001295684"/>
    </source>
</evidence>
<feature type="compositionally biased region" description="Basic and acidic residues" evidence="1">
    <location>
        <begin position="1"/>
        <end position="19"/>
    </location>
</feature>
<dbReference type="EMBL" id="CAMPGE010011644">
    <property type="protein sequence ID" value="CAI2370463.1"/>
    <property type="molecule type" value="Genomic_DNA"/>
</dbReference>
<feature type="region of interest" description="Disordered" evidence="1">
    <location>
        <begin position="50"/>
        <end position="78"/>
    </location>
</feature>
<sequence>MNFRDRKDPRSLRERDTSKRAPHKKVNFDICKGMHIYSILDSIDSNMSMDSSTSEFAASRPGTKRRRVDPDYISSSSLDCNSQQKSAFTVYPQRGKVINETVREDFIVAECQDTDDDIMRVDEGMLSDARYEKAIPTVLFDQNLHDQYRGKGDYQTHSGNDFNYFAQHHFKSKGKVHGYPLRETSKEGLTTQQMMESYLYDNRSNHKNVSAAERLKRYAMEKARGFKIKKATLPGSYDDPKFKEFAKEHSNEFVTSVAFNFKTQSNCDISDDDRSSINQSLNASLGSISPFLPSQEHSERLLSDNNEAQNYGFTLEGSALANPEDHAEELLDIRANGANSTRRNPFVNGADFSLLNPEEGQFE</sequence>
<dbReference type="AlphaFoldDB" id="A0AAD1UJB9"/>
<feature type="region of interest" description="Disordered" evidence="1">
    <location>
        <begin position="1"/>
        <end position="20"/>
    </location>
</feature>
<keyword evidence="3" id="KW-1185">Reference proteome</keyword>